<evidence type="ECO:0000313" key="3">
    <source>
        <dbReference type="Proteomes" id="UP001160148"/>
    </source>
</evidence>
<evidence type="ECO:0000259" key="1">
    <source>
        <dbReference type="Pfam" id="PF05699"/>
    </source>
</evidence>
<proteinExistence type="predicted"/>
<keyword evidence="3" id="KW-1185">Reference proteome</keyword>
<dbReference type="AlphaFoldDB" id="A0AAV0XSW4"/>
<protein>
    <recommendedName>
        <fullName evidence="1">HAT C-terminal dimerisation domain-containing protein</fullName>
    </recommendedName>
</protein>
<dbReference type="Pfam" id="PF05699">
    <property type="entry name" value="Dimer_Tnp_hAT"/>
    <property type="match status" value="1"/>
</dbReference>
<dbReference type="PANTHER" id="PTHR46289:SF14">
    <property type="entry name" value="DUF4371 DOMAIN-CONTAINING PROTEIN"/>
    <property type="match status" value="1"/>
</dbReference>
<dbReference type="GO" id="GO:0046983">
    <property type="term" value="F:protein dimerization activity"/>
    <property type="evidence" value="ECO:0007669"/>
    <property type="project" value="InterPro"/>
</dbReference>
<accession>A0AAV0XSW4</accession>
<gene>
    <name evidence="2" type="ORF">MEUPH1_LOCUS25648</name>
</gene>
<name>A0AAV0XSW4_9HEMI</name>
<dbReference type="SUPFAM" id="SSF53098">
    <property type="entry name" value="Ribonuclease H-like"/>
    <property type="match status" value="1"/>
</dbReference>
<evidence type="ECO:0000313" key="2">
    <source>
        <dbReference type="EMBL" id="CAI6371669.1"/>
    </source>
</evidence>
<organism evidence="2 3">
    <name type="scientific">Macrosiphum euphorbiae</name>
    <name type="common">potato aphid</name>
    <dbReference type="NCBI Taxonomy" id="13131"/>
    <lineage>
        <taxon>Eukaryota</taxon>
        <taxon>Metazoa</taxon>
        <taxon>Ecdysozoa</taxon>
        <taxon>Arthropoda</taxon>
        <taxon>Hexapoda</taxon>
        <taxon>Insecta</taxon>
        <taxon>Pterygota</taxon>
        <taxon>Neoptera</taxon>
        <taxon>Paraneoptera</taxon>
        <taxon>Hemiptera</taxon>
        <taxon>Sternorrhyncha</taxon>
        <taxon>Aphidomorpha</taxon>
        <taxon>Aphidoidea</taxon>
        <taxon>Aphididae</taxon>
        <taxon>Macrosiphini</taxon>
        <taxon>Macrosiphum</taxon>
    </lineage>
</organism>
<feature type="domain" description="HAT C-terminal dimerisation" evidence="1">
    <location>
        <begin position="101"/>
        <end position="159"/>
    </location>
</feature>
<dbReference type="InterPro" id="IPR008906">
    <property type="entry name" value="HATC_C_dom"/>
</dbReference>
<comment type="caution">
    <text evidence="2">The sequence shown here is derived from an EMBL/GenBank/DDBJ whole genome shotgun (WGS) entry which is preliminary data.</text>
</comment>
<dbReference type="EMBL" id="CARXXK010001014">
    <property type="protein sequence ID" value="CAI6371669.1"/>
    <property type="molecule type" value="Genomic_DNA"/>
</dbReference>
<dbReference type="InterPro" id="IPR052958">
    <property type="entry name" value="IFN-induced_PKR_regulator"/>
</dbReference>
<dbReference type="Proteomes" id="UP001160148">
    <property type="component" value="Unassembled WGS sequence"/>
</dbReference>
<dbReference type="InterPro" id="IPR012337">
    <property type="entry name" value="RNaseH-like_sf"/>
</dbReference>
<reference evidence="2 3" key="1">
    <citation type="submission" date="2023-01" db="EMBL/GenBank/DDBJ databases">
        <authorList>
            <person name="Whitehead M."/>
        </authorList>
    </citation>
    <scope>NUCLEOTIDE SEQUENCE [LARGE SCALE GENOMIC DNA]</scope>
</reference>
<sequence length="187" mass="22018">MSNPEDWFRITIYIPFIDHFITELNSRFNDIFKDIIPLEGLIPANNNKYKTEEILKSLMYDEDIPANSHLEIQAELELWKTKWANTENPKPQTAVETLLHYKVFYPNIKILLQIFATITITSETAERSFSSLGILNNYMRSSMTEDRLNGLAVLHIHKEIPIDIDDVINIFSRQKQRRMKTEDWSKD</sequence>
<dbReference type="PANTHER" id="PTHR46289">
    <property type="entry name" value="52 KDA REPRESSOR OF THE INHIBITOR OF THE PROTEIN KINASE-LIKE PROTEIN-RELATED"/>
    <property type="match status" value="1"/>
</dbReference>